<name>A0A8J2J6H9_9HEXA</name>
<organism evidence="1 2">
    <name type="scientific">Allacma fusca</name>
    <dbReference type="NCBI Taxonomy" id="39272"/>
    <lineage>
        <taxon>Eukaryota</taxon>
        <taxon>Metazoa</taxon>
        <taxon>Ecdysozoa</taxon>
        <taxon>Arthropoda</taxon>
        <taxon>Hexapoda</taxon>
        <taxon>Collembola</taxon>
        <taxon>Symphypleona</taxon>
        <taxon>Sminthuridae</taxon>
        <taxon>Allacma</taxon>
    </lineage>
</organism>
<dbReference type="AlphaFoldDB" id="A0A8J2J6H9"/>
<dbReference type="Proteomes" id="UP000708208">
    <property type="component" value="Unassembled WGS sequence"/>
</dbReference>
<gene>
    <name evidence="1" type="ORF">AFUS01_LOCUS1310</name>
</gene>
<comment type="caution">
    <text evidence="1">The sequence shown here is derived from an EMBL/GenBank/DDBJ whole genome shotgun (WGS) entry which is preliminary data.</text>
</comment>
<evidence type="ECO:0000313" key="2">
    <source>
        <dbReference type="Proteomes" id="UP000708208"/>
    </source>
</evidence>
<keyword evidence="2" id="KW-1185">Reference proteome</keyword>
<dbReference type="EMBL" id="CAJVCH010007302">
    <property type="protein sequence ID" value="CAG7660224.1"/>
    <property type="molecule type" value="Genomic_DNA"/>
</dbReference>
<protein>
    <submittedName>
        <fullName evidence="1">Uncharacterized protein</fullName>
    </submittedName>
</protein>
<feature type="non-terminal residue" evidence="1">
    <location>
        <position position="1"/>
    </location>
</feature>
<reference evidence="1" key="1">
    <citation type="submission" date="2021-06" db="EMBL/GenBank/DDBJ databases">
        <authorList>
            <person name="Hodson N. C."/>
            <person name="Mongue J. A."/>
            <person name="Jaron S. K."/>
        </authorList>
    </citation>
    <scope>NUCLEOTIDE SEQUENCE</scope>
</reference>
<sequence length="73" mass="8432">MLAELFAFDAMIQENRLRRAISTKPKQEFGSRCLKFKANSIKNTFLPEMKPTPYPLNYPRILQMNLAEATIIA</sequence>
<accession>A0A8J2J6H9</accession>
<evidence type="ECO:0000313" key="1">
    <source>
        <dbReference type="EMBL" id="CAG7660224.1"/>
    </source>
</evidence>
<proteinExistence type="predicted"/>